<keyword evidence="2" id="KW-0560">Oxidoreductase</keyword>
<dbReference type="InterPro" id="IPR017972">
    <property type="entry name" value="Cyt_P450_CS"/>
</dbReference>
<protein>
    <submittedName>
        <fullName evidence="4">Cytochrome P450</fullName>
    </submittedName>
</protein>
<proteinExistence type="inferred from homology"/>
<dbReference type="Proteomes" id="UP000646738">
    <property type="component" value="Unassembled WGS sequence"/>
</dbReference>
<keyword evidence="2" id="KW-0503">Monooxygenase</keyword>
<dbReference type="PROSITE" id="PS00086">
    <property type="entry name" value="CYTOCHROME_P450"/>
    <property type="match status" value="1"/>
</dbReference>
<evidence type="ECO:0000256" key="1">
    <source>
        <dbReference type="ARBA" id="ARBA00010617"/>
    </source>
</evidence>
<keyword evidence="2" id="KW-0479">Metal-binding</keyword>
<dbReference type="EMBL" id="BNEA01000018">
    <property type="protein sequence ID" value="GHI58242.1"/>
    <property type="molecule type" value="Genomic_DNA"/>
</dbReference>
<gene>
    <name evidence="4" type="ORF">Srubr_80880</name>
</gene>
<name>A0ABQ3RQU8_STRRR</name>
<dbReference type="PRINTS" id="PR00359">
    <property type="entry name" value="BP450"/>
</dbReference>
<evidence type="ECO:0000313" key="5">
    <source>
        <dbReference type="Proteomes" id="UP000646738"/>
    </source>
</evidence>
<comment type="caution">
    <text evidence="4">The sequence shown here is derived from an EMBL/GenBank/DDBJ whole genome shotgun (WGS) entry which is preliminary data.</text>
</comment>
<dbReference type="SUPFAM" id="SSF48264">
    <property type="entry name" value="Cytochrome P450"/>
    <property type="match status" value="1"/>
</dbReference>
<reference evidence="5" key="1">
    <citation type="submission" date="2023-07" db="EMBL/GenBank/DDBJ databases">
        <title>Whole genome shotgun sequence of Streptomyces achromogenes subsp. rubradiris NBRC 14000.</title>
        <authorList>
            <person name="Komaki H."/>
            <person name="Tamura T."/>
        </authorList>
    </citation>
    <scope>NUCLEOTIDE SEQUENCE [LARGE SCALE GENOMIC DNA]</scope>
    <source>
        <strain evidence="5">NBRC 14000</strain>
    </source>
</reference>
<dbReference type="Gene3D" id="1.10.630.10">
    <property type="entry name" value="Cytochrome P450"/>
    <property type="match status" value="1"/>
</dbReference>
<accession>A0ABQ3RQU8</accession>
<dbReference type="InterPro" id="IPR036396">
    <property type="entry name" value="Cyt_P450_sf"/>
</dbReference>
<keyword evidence="2" id="KW-0349">Heme</keyword>
<comment type="similarity">
    <text evidence="1 2">Belongs to the cytochrome P450 family.</text>
</comment>
<evidence type="ECO:0000313" key="4">
    <source>
        <dbReference type="EMBL" id="GHI58242.1"/>
    </source>
</evidence>
<evidence type="ECO:0000256" key="2">
    <source>
        <dbReference type="RuleBase" id="RU000461"/>
    </source>
</evidence>
<dbReference type="Pfam" id="PF00067">
    <property type="entry name" value="p450"/>
    <property type="match status" value="1"/>
</dbReference>
<dbReference type="InterPro" id="IPR002397">
    <property type="entry name" value="Cyt_P450_B"/>
</dbReference>
<feature type="region of interest" description="Disordered" evidence="3">
    <location>
        <begin position="101"/>
        <end position="126"/>
    </location>
</feature>
<organism evidence="4 5">
    <name type="scientific">Streptomyces rubradiris</name>
    <name type="common">Streptomyces achromogenes subsp. rubradiris</name>
    <dbReference type="NCBI Taxonomy" id="285531"/>
    <lineage>
        <taxon>Bacteria</taxon>
        <taxon>Bacillati</taxon>
        <taxon>Actinomycetota</taxon>
        <taxon>Actinomycetes</taxon>
        <taxon>Kitasatosporales</taxon>
        <taxon>Streptomycetaceae</taxon>
        <taxon>Streptomyces</taxon>
    </lineage>
</organism>
<keyword evidence="2" id="KW-0408">Iron</keyword>
<dbReference type="CDD" id="cd11030">
    <property type="entry name" value="CYP105-like"/>
    <property type="match status" value="1"/>
</dbReference>
<dbReference type="PANTHER" id="PTHR46696:SF1">
    <property type="entry name" value="CYTOCHROME P450 YJIB-RELATED"/>
    <property type="match status" value="1"/>
</dbReference>
<sequence>MKCIMDDLTVYTPSPPAGQNALVVFPQARECPELPPSGYAPLRGSAPLGRVMLRDGRSAWAVTGHALARELLSDPRLSRDRSHPGFLAPEEWSAEVGTHGASPALVADPGDEAPHRPPLPYLTPRRTAALRPHLQRIADRLLTGMERQGPPADLVSAFALPMSALAIGTLLGVPYEDHDFFEGCSGRLLRGRTVREAATARAELERYTGQLLDRKRHEPGDGLLDDLMRQDGQGSLDRARLVTLPGTLLARGHETTADLVALAAFTLLRHPEHLAVLRAGKTPMTAVAEELLRCLATPNGILRVAVEDVEIAGRTIRSGECVVFVTALINRDATVFAEPETLDWDRPAGHHLAFGSGVHECLGRNLVRAQLEIALGSLFTRFPGLRLAVPAEEIRSKPANPTSDGLLELPVAW</sequence>
<evidence type="ECO:0000256" key="3">
    <source>
        <dbReference type="SAM" id="MobiDB-lite"/>
    </source>
</evidence>
<dbReference type="PANTHER" id="PTHR46696">
    <property type="entry name" value="P450, PUTATIVE (EUROFUNG)-RELATED"/>
    <property type="match status" value="1"/>
</dbReference>
<dbReference type="InterPro" id="IPR001128">
    <property type="entry name" value="Cyt_P450"/>
</dbReference>
<keyword evidence="5" id="KW-1185">Reference proteome</keyword>